<protein>
    <submittedName>
        <fullName evidence="1">Uncharacterized protein</fullName>
    </submittedName>
</protein>
<keyword evidence="2" id="KW-1185">Reference proteome</keyword>
<proteinExistence type="predicted"/>
<name>A0ABR0QA84_GOSAR</name>
<comment type="caution">
    <text evidence="1">The sequence shown here is derived from an EMBL/GenBank/DDBJ whole genome shotgun (WGS) entry which is preliminary data.</text>
</comment>
<gene>
    <name evidence="1" type="ORF">PVK06_011517</name>
</gene>
<evidence type="ECO:0000313" key="1">
    <source>
        <dbReference type="EMBL" id="KAK5835808.1"/>
    </source>
</evidence>
<sequence length="120" mass="13928">MRALDKRPMANFMTLLWNCWNNKNNYIFRGKEEEAKLIWERASNLNKEFHICSMLNEPMLSQNAVNRNWEKPPKGFIKINFDTTVGEKGIGPGTIVRNEDGFVSRGNKGFYRDKDVGGRD</sequence>
<evidence type="ECO:0000313" key="2">
    <source>
        <dbReference type="Proteomes" id="UP001358586"/>
    </source>
</evidence>
<reference evidence="1 2" key="1">
    <citation type="submission" date="2023-03" db="EMBL/GenBank/DDBJ databases">
        <title>WGS of Gossypium arboreum.</title>
        <authorList>
            <person name="Yu D."/>
        </authorList>
    </citation>
    <scope>NUCLEOTIDE SEQUENCE [LARGE SCALE GENOMIC DNA]</scope>
    <source>
        <tissue evidence="1">Leaf</tissue>
    </source>
</reference>
<accession>A0ABR0QA84</accession>
<dbReference type="Proteomes" id="UP001358586">
    <property type="component" value="Chromosome 4"/>
</dbReference>
<dbReference type="EMBL" id="JARKNE010000004">
    <property type="protein sequence ID" value="KAK5835808.1"/>
    <property type="molecule type" value="Genomic_DNA"/>
</dbReference>
<organism evidence="1 2">
    <name type="scientific">Gossypium arboreum</name>
    <name type="common">Tree cotton</name>
    <name type="synonym">Gossypium nanking</name>
    <dbReference type="NCBI Taxonomy" id="29729"/>
    <lineage>
        <taxon>Eukaryota</taxon>
        <taxon>Viridiplantae</taxon>
        <taxon>Streptophyta</taxon>
        <taxon>Embryophyta</taxon>
        <taxon>Tracheophyta</taxon>
        <taxon>Spermatophyta</taxon>
        <taxon>Magnoliopsida</taxon>
        <taxon>eudicotyledons</taxon>
        <taxon>Gunneridae</taxon>
        <taxon>Pentapetalae</taxon>
        <taxon>rosids</taxon>
        <taxon>malvids</taxon>
        <taxon>Malvales</taxon>
        <taxon>Malvaceae</taxon>
        <taxon>Malvoideae</taxon>
        <taxon>Gossypium</taxon>
    </lineage>
</organism>